<evidence type="ECO:0000256" key="3">
    <source>
        <dbReference type="ARBA" id="ARBA00022617"/>
    </source>
</evidence>
<evidence type="ECO:0000256" key="4">
    <source>
        <dbReference type="ARBA" id="ARBA00022723"/>
    </source>
</evidence>
<dbReference type="EMBL" id="JADBGQ010000007">
    <property type="protein sequence ID" value="KAG5390249.1"/>
    <property type="molecule type" value="Genomic_DNA"/>
</dbReference>
<dbReference type="InterPro" id="IPR017972">
    <property type="entry name" value="Cyt_P450_CS"/>
</dbReference>
<dbReference type="Pfam" id="PF00067">
    <property type="entry name" value="p450"/>
    <property type="match status" value="4"/>
</dbReference>
<keyword evidence="7" id="KW-0503">Monooxygenase</keyword>
<keyword evidence="9" id="KW-1185">Reference proteome</keyword>
<organism evidence="8 9">
    <name type="scientific">Brassica rapa subsp. trilocularis</name>
    <dbReference type="NCBI Taxonomy" id="1813537"/>
    <lineage>
        <taxon>Eukaryota</taxon>
        <taxon>Viridiplantae</taxon>
        <taxon>Streptophyta</taxon>
        <taxon>Embryophyta</taxon>
        <taxon>Tracheophyta</taxon>
        <taxon>Spermatophyta</taxon>
        <taxon>Magnoliopsida</taxon>
        <taxon>eudicotyledons</taxon>
        <taxon>Gunneridae</taxon>
        <taxon>Pentapetalae</taxon>
        <taxon>rosids</taxon>
        <taxon>malvids</taxon>
        <taxon>Brassicales</taxon>
        <taxon>Brassicaceae</taxon>
        <taxon>Brassiceae</taxon>
        <taxon>Brassica</taxon>
    </lineage>
</organism>
<evidence type="ECO:0000256" key="5">
    <source>
        <dbReference type="ARBA" id="ARBA00023002"/>
    </source>
</evidence>
<sequence length="1361" mass="156861">MGLGQEKKRIEAGATFDRICAKYIFAKREEIRSLGIHHDHDHSDGECEDFLTYFMKLDTSKYEHLKTSDDKFLRDSIVSLIVAMRDTTSAALTWFFALLLENPNVETKIRHEINTNLPKTATSQERPWSAIDHKEFLNTLVYLHAALYEAMRLYPPIPLERKTSVNSDVLPSGHKIDANSTIIYPIYALGRMRSVWGEDALEFKPERWISETGGLRHEPSSKFLVFNSGPRSCSGKHLAMTAMKIIVVEILQNFDIKLVKGHTIEPKPPSISLFCFLVFYYFLINKHYGNLVIKKYLQSCPWNWPVLGMLPAVLMRFNRIDDAIYIIEKTNLTFLFKGPWFSRMDALITVDPANIHHILTSNFSNYIKGPEFKEIFDVILHQQGFQNLSLSVTTSKLKDVLLPLFSHYSEEGTVVDLQDVFRRFMFDISLISITGSDPQSLSIEMPEVEFAKAFDNAGEAILFRHVIPRFLWKFQRWMGLGQEKMLLEAGATFDRICAKYIDAKREEIRSQGIDHDHDHSNGESEDVLTSYIKLDTSKYELLDPSNDKFIGETLLSFIFAGRDTTATAITWFFGLLTKNPNVEAKIRQEIITNLPETSQERSWSASDHKEYLNKLVYLHASLYEAMRLYPPIPFERKSPIKSDVLPSGHKIDANSNIIIPIYALGRMRSVWGEDAWEFKPERWISETGGLRHEPSSKFLAFNSGPRTCPGKHLAMVTMKTVVVEILQNYDINLVKGYKIEPKPRLALQMNHGLRLPLEVLADSWMFPGLLVRIHRINDTVEVLENFNKTFPLVHGLLERMYYSQSIRLTRWVSDTGELRLEPSHKFFSFDAGPRNCLGKHTAMIHLKIIVVEILQYYDIEKTFGYLHIKKTLQSYPWNWPFYGMTPGLLVRIHRINDSVEVLENSNMTFPFKGPWFAGKDVLITVNPANIQHIVSSNFSNYIKGAEFQEIFEVYGDGIINSDAERASKLKKCYQALLHHQGFQKDSMSVTTRKLKDVLLPLFNHFSEAGTVVDLQDVFRRFTFDTTLVTITGSDPRSLSIDMHENEFVKALDDVAEAIVYRHFTLRFMRNLQKWIGFGPEKKMVEADAIIDRVCAKYISAKRDEIQQGTSSHHEDVLTFFIKLDTTKYELLNPIDDKFLRDVFVGFIVAGRDTMASALTWFFWLLSENPQVTTIIREEINKNLPRTGCDQENLDKLVYLHATLYETMRLYPPAPFQRKTSIKPDMLPSGHKVDANSTVIFFLYAMGRMRAIWGEDAWEFKPERWVSETGVKDNKEYLQYILLFGGLRHEPSYKFFSFNTGPRTCLGNGKHTAMIHLKIIVVEILRNYDIEVVKGHKIEPLPGFILHMKHGLKVTFKKRCST</sequence>
<dbReference type="Gene3D" id="1.10.630.10">
    <property type="entry name" value="Cytochrome P450"/>
    <property type="match status" value="4"/>
</dbReference>
<name>A0ABQ7LUM0_BRACM</name>
<evidence type="ECO:0000256" key="2">
    <source>
        <dbReference type="ARBA" id="ARBA00010617"/>
    </source>
</evidence>
<dbReference type="InterPro" id="IPR001128">
    <property type="entry name" value="Cyt_P450"/>
</dbReference>
<reference evidence="8 9" key="1">
    <citation type="submission" date="2021-03" db="EMBL/GenBank/DDBJ databases">
        <authorList>
            <person name="King G.J."/>
            <person name="Bancroft I."/>
            <person name="Baten A."/>
            <person name="Bloomfield J."/>
            <person name="Borpatragohain P."/>
            <person name="He Z."/>
            <person name="Irish N."/>
            <person name="Irwin J."/>
            <person name="Liu K."/>
            <person name="Mauleon R.P."/>
            <person name="Moore J."/>
            <person name="Morris R."/>
            <person name="Ostergaard L."/>
            <person name="Wang B."/>
            <person name="Wells R."/>
        </authorList>
    </citation>
    <scope>NUCLEOTIDE SEQUENCE [LARGE SCALE GENOMIC DNA]</scope>
    <source>
        <strain evidence="8">R-o-18</strain>
        <tissue evidence="8">Leaf</tissue>
    </source>
</reference>
<keyword evidence="4" id="KW-0479">Metal-binding</keyword>
<comment type="cofactor">
    <cofactor evidence="1">
        <name>heme</name>
        <dbReference type="ChEBI" id="CHEBI:30413"/>
    </cofactor>
</comment>
<dbReference type="InterPro" id="IPR002401">
    <property type="entry name" value="Cyt_P450_E_grp-I"/>
</dbReference>
<evidence type="ECO:0000313" key="8">
    <source>
        <dbReference type="EMBL" id="KAG5390249.1"/>
    </source>
</evidence>
<accession>A0ABQ7LUM0</accession>
<evidence type="ECO:0000256" key="6">
    <source>
        <dbReference type="ARBA" id="ARBA00023004"/>
    </source>
</evidence>
<dbReference type="PRINTS" id="PR00463">
    <property type="entry name" value="EP450I"/>
</dbReference>
<evidence type="ECO:0000256" key="7">
    <source>
        <dbReference type="ARBA" id="ARBA00023033"/>
    </source>
</evidence>
<dbReference type="PRINTS" id="PR00385">
    <property type="entry name" value="P450"/>
</dbReference>
<keyword evidence="5" id="KW-0560">Oxidoreductase</keyword>
<dbReference type="Proteomes" id="UP000823674">
    <property type="component" value="Chromosome A08"/>
</dbReference>
<comment type="caution">
    <text evidence="8">The sequence shown here is derived from an EMBL/GenBank/DDBJ whole genome shotgun (WGS) entry which is preliminary data.</text>
</comment>
<dbReference type="InterPro" id="IPR036396">
    <property type="entry name" value="Cyt_P450_sf"/>
</dbReference>
<dbReference type="SUPFAM" id="SSF48264">
    <property type="entry name" value="Cytochrome P450"/>
    <property type="match status" value="4"/>
</dbReference>
<comment type="similarity">
    <text evidence="2">Belongs to the cytochrome P450 family.</text>
</comment>
<dbReference type="CDD" id="cd11064">
    <property type="entry name" value="CYP86A"/>
    <property type="match status" value="2"/>
</dbReference>
<evidence type="ECO:0008006" key="10">
    <source>
        <dbReference type="Google" id="ProtNLM"/>
    </source>
</evidence>
<proteinExistence type="inferred from homology"/>
<gene>
    <name evidence="8" type="primary">A08p031550.1_BraROA</name>
    <name evidence="8" type="ORF">IGI04_031790</name>
</gene>
<evidence type="ECO:0000313" key="9">
    <source>
        <dbReference type="Proteomes" id="UP000823674"/>
    </source>
</evidence>
<protein>
    <recommendedName>
        <fullName evidence="10">Cytochrome P450</fullName>
    </recommendedName>
</protein>
<evidence type="ECO:0000256" key="1">
    <source>
        <dbReference type="ARBA" id="ARBA00001971"/>
    </source>
</evidence>
<keyword evidence="6" id="KW-0408">Iron</keyword>
<dbReference type="PANTHER" id="PTHR24296">
    <property type="entry name" value="CYTOCHROME P450"/>
    <property type="match status" value="1"/>
</dbReference>
<dbReference type="PROSITE" id="PS00086">
    <property type="entry name" value="CYTOCHROME_P450"/>
    <property type="match status" value="2"/>
</dbReference>
<keyword evidence="3" id="KW-0349">Heme</keyword>